<keyword evidence="3" id="KW-1185">Reference proteome</keyword>
<dbReference type="AlphaFoldDB" id="A0A5J9V9A2"/>
<reference evidence="2 3" key="1">
    <citation type="journal article" date="2019" name="Sci. Rep.">
        <title>A high-quality genome of Eragrostis curvula grass provides insights into Poaceae evolution and supports new strategies to enhance forage quality.</title>
        <authorList>
            <person name="Carballo J."/>
            <person name="Santos B.A.C.M."/>
            <person name="Zappacosta D."/>
            <person name="Garbus I."/>
            <person name="Selva J.P."/>
            <person name="Gallo C.A."/>
            <person name="Diaz A."/>
            <person name="Albertini E."/>
            <person name="Caccamo M."/>
            <person name="Echenique V."/>
        </authorList>
    </citation>
    <scope>NUCLEOTIDE SEQUENCE [LARGE SCALE GENOMIC DNA]</scope>
    <source>
        <strain evidence="3">cv. Victoria</strain>
        <tissue evidence="2">Leaf</tissue>
    </source>
</reference>
<evidence type="ECO:0000313" key="2">
    <source>
        <dbReference type="EMBL" id="TVU32188.1"/>
    </source>
</evidence>
<dbReference type="Gramene" id="TVU32188">
    <property type="protein sequence ID" value="TVU32188"/>
    <property type="gene ID" value="EJB05_23910"/>
</dbReference>
<accession>A0A5J9V9A2</accession>
<dbReference type="EMBL" id="RWGY01000011">
    <property type="protein sequence ID" value="TVU32188.1"/>
    <property type="molecule type" value="Genomic_DNA"/>
</dbReference>
<keyword evidence="1" id="KW-0732">Signal</keyword>
<evidence type="ECO:0000313" key="3">
    <source>
        <dbReference type="Proteomes" id="UP000324897"/>
    </source>
</evidence>
<feature type="non-terminal residue" evidence="2">
    <location>
        <position position="1"/>
    </location>
</feature>
<proteinExistence type="predicted"/>
<dbReference type="Proteomes" id="UP000324897">
    <property type="component" value="Chromosome 1"/>
</dbReference>
<protein>
    <submittedName>
        <fullName evidence="2">Uncharacterized protein</fullName>
    </submittedName>
</protein>
<comment type="caution">
    <text evidence="2">The sequence shown here is derived from an EMBL/GenBank/DDBJ whole genome shotgun (WGS) entry which is preliminary data.</text>
</comment>
<gene>
    <name evidence="2" type="ORF">EJB05_23910</name>
</gene>
<name>A0A5J9V9A2_9POAL</name>
<sequence>MKSWSLPAAAAVAVVLLVSATDLPAATAIVEHTFVVSQVNLTHLCKDTLVAGHRGERAAPGAGDRGDGGRLGGGSCCQQVTLQHYDPLVIN</sequence>
<organism evidence="2 3">
    <name type="scientific">Eragrostis curvula</name>
    <name type="common">weeping love grass</name>
    <dbReference type="NCBI Taxonomy" id="38414"/>
    <lineage>
        <taxon>Eukaryota</taxon>
        <taxon>Viridiplantae</taxon>
        <taxon>Streptophyta</taxon>
        <taxon>Embryophyta</taxon>
        <taxon>Tracheophyta</taxon>
        <taxon>Spermatophyta</taxon>
        <taxon>Magnoliopsida</taxon>
        <taxon>Liliopsida</taxon>
        <taxon>Poales</taxon>
        <taxon>Poaceae</taxon>
        <taxon>PACMAD clade</taxon>
        <taxon>Chloridoideae</taxon>
        <taxon>Eragrostideae</taxon>
        <taxon>Eragrostidinae</taxon>
        <taxon>Eragrostis</taxon>
    </lineage>
</organism>
<evidence type="ECO:0000256" key="1">
    <source>
        <dbReference type="SAM" id="SignalP"/>
    </source>
</evidence>
<feature type="chain" id="PRO_5023927424" evidence="1">
    <location>
        <begin position="21"/>
        <end position="91"/>
    </location>
</feature>
<feature type="signal peptide" evidence="1">
    <location>
        <begin position="1"/>
        <end position="20"/>
    </location>
</feature>